<dbReference type="Proteomes" id="UP001152622">
    <property type="component" value="Chromosome 13"/>
</dbReference>
<keyword evidence="2" id="KW-1185">Reference proteome</keyword>
<proteinExistence type="predicted"/>
<name>A0A9Q1IL17_SYNKA</name>
<evidence type="ECO:0000313" key="2">
    <source>
        <dbReference type="Proteomes" id="UP001152622"/>
    </source>
</evidence>
<accession>A0A9Q1IL17</accession>
<gene>
    <name evidence="1" type="ORF">SKAU_G00310970</name>
</gene>
<comment type="caution">
    <text evidence="1">The sequence shown here is derived from an EMBL/GenBank/DDBJ whole genome shotgun (WGS) entry which is preliminary data.</text>
</comment>
<organism evidence="1 2">
    <name type="scientific">Synaphobranchus kaupii</name>
    <name type="common">Kaup's arrowtooth eel</name>
    <dbReference type="NCBI Taxonomy" id="118154"/>
    <lineage>
        <taxon>Eukaryota</taxon>
        <taxon>Metazoa</taxon>
        <taxon>Chordata</taxon>
        <taxon>Craniata</taxon>
        <taxon>Vertebrata</taxon>
        <taxon>Euteleostomi</taxon>
        <taxon>Actinopterygii</taxon>
        <taxon>Neopterygii</taxon>
        <taxon>Teleostei</taxon>
        <taxon>Anguilliformes</taxon>
        <taxon>Synaphobranchidae</taxon>
        <taxon>Synaphobranchus</taxon>
    </lineage>
</organism>
<reference evidence="1" key="1">
    <citation type="journal article" date="2023" name="Science">
        <title>Genome structures resolve the early diversification of teleost fishes.</title>
        <authorList>
            <person name="Parey E."/>
            <person name="Louis A."/>
            <person name="Montfort J."/>
            <person name="Bouchez O."/>
            <person name="Roques C."/>
            <person name="Iampietro C."/>
            <person name="Lluch J."/>
            <person name="Castinel A."/>
            <person name="Donnadieu C."/>
            <person name="Desvignes T."/>
            <person name="Floi Bucao C."/>
            <person name="Jouanno E."/>
            <person name="Wen M."/>
            <person name="Mejri S."/>
            <person name="Dirks R."/>
            <person name="Jansen H."/>
            <person name="Henkel C."/>
            <person name="Chen W.J."/>
            <person name="Zahm M."/>
            <person name="Cabau C."/>
            <person name="Klopp C."/>
            <person name="Thompson A.W."/>
            <person name="Robinson-Rechavi M."/>
            <person name="Braasch I."/>
            <person name="Lecointre G."/>
            <person name="Bobe J."/>
            <person name="Postlethwait J.H."/>
            <person name="Berthelot C."/>
            <person name="Roest Crollius H."/>
            <person name="Guiguen Y."/>
        </authorList>
    </citation>
    <scope>NUCLEOTIDE SEQUENCE</scope>
    <source>
        <strain evidence="1">WJC10195</strain>
    </source>
</reference>
<sequence>MREGYVGALPLANNGLAQQLRRITCFYAEEQYGRRLEESGSLCPRLSAQPSREEKGLALTPDAACTPLMCIPALRSTYVRHGEKNTRRIPGISPTSLLIGFVRSTTGNQRSMEIMTGIYGSTGQKYRRKY</sequence>
<protein>
    <submittedName>
        <fullName evidence="1">Uncharacterized protein</fullName>
    </submittedName>
</protein>
<evidence type="ECO:0000313" key="1">
    <source>
        <dbReference type="EMBL" id="KAJ8343768.1"/>
    </source>
</evidence>
<dbReference type="EMBL" id="JAINUF010000013">
    <property type="protein sequence ID" value="KAJ8343768.1"/>
    <property type="molecule type" value="Genomic_DNA"/>
</dbReference>
<dbReference type="AlphaFoldDB" id="A0A9Q1IL17"/>